<evidence type="ECO:0000256" key="3">
    <source>
        <dbReference type="ARBA" id="ARBA00022842"/>
    </source>
</evidence>
<evidence type="ECO:0000256" key="2">
    <source>
        <dbReference type="ARBA" id="ARBA00022723"/>
    </source>
</evidence>
<dbReference type="InterPro" id="IPR004433">
    <property type="entry name" value="MenaQ_synth_MenD"/>
</dbReference>
<evidence type="ECO:0000313" key="8">
    <source>
        <dbReference type="EMBL" id="MBK1791472.1"/>
    </source>
</evidence>
<keyword evidence="9" id="KW-1185">Reference proteome</keyword>
<dbReference type="PANTHER" id="PTHR42916:SF1">
    <property type="entry name" value="PROTEIN PHYLLO, CHLOROPLASTIC"/>
    <property type="match status" value="1"/>
</dbReference>
<reference evidence="8" key="1">
    <citation type="submission" date="2021-01" db="EMBL/GenBank/DDBJ databases">
        <title>Modified the classification status of verrucomicrobia.</title>
        <authorList>
            <person name="Feng X."/>
        </authorList>
    </citation>
    <scope>NUCLEOTIDE SEQUENCE</scope>
    <source>
        <strain evidence="8">_KCTC 22039</strain>
    </source>
</reference>
<protein>
    <recommendedName>
        <fullName evidence="6">2-succinyl-5-enolpyruvyl-6-hydroxy-3-cyclohexene-1-carboxylate synthase</fullName>
        <shortName evidence="6">SEPHCHC synthase</shortName>
        <ecNumber evidence="6">2.2.1.9</ecNumber>
    </recommendedName>
    <alternativeName>
        <fullName evidence="6">Menaquinone biosynthesis protein MenD</fullName>
    </alternativeName>
</protein>
<comment type="cofactor">
    <cofactor evidence="6">
        <name>Mg(2+)</name>
        <dbReference type="ChEBI" id="CHEBI:18420"/>
    </cofactor>
    <cofactor evidence="6">
        <name>Mn(2+)</name>
        <dbReference type="ChEBI" id="CHEBI:29035"/>
    </cofactor>
</comment>
<evidence type="ECO:0000313" key="9">
    <source>
        <dbReference type="Proteomes" id="UP000624703"/>
    </source>
</evidence>
<dbReference type="UniPathway" id="UPA00079"/>
<dbReference type="Gene3D" id="3.40.50.1220">
    <property type="entry name" value="TPP-binding domain"/>
    <property type="match status" value="1"/>
</dbReference>
<dbReference type="GO" id="GO:0030976">
    <property type="term" value="F:thiamine pyrophosphate binding"/>
    <property type="evidence" value="ECO:0007669"/>
    <property type="project" value="UniProtKB-UniRule"/>
</dbReference>
<dbReference type="GO" id="GO:0070204">
    <property type="term" value="F:2-succinyl-5-enolpyruvyl-6-hydroxy-3-cyclohexene-1-carboxylic-acid synthase activity"/>
    <property type="evidence" value="ECO:0007669"/>
    <property type="project" value="UniProtKB-UniRule"/>
</dbReference>
<evidence type="ECO:0000256" key="5">
    <source>
        <dbReference type="ARBA" id="ARBA00023211"/>
    </source>
</evidence>
<evidence type="ECO:0000256" key="4">
    <source>
        <dbReference type="ARBA" id="ARBA00023052"/>
    </source>
</evidence>
<dbReference type="InterPro" id="IPR012001">
    <property type="entry name" value="Thiamin_PyroP_enz_TPP-bd_dom"/>
</dbReference>
<keyword evidence="6" id="KW-0474">Menaquinone biosynthesis</keyword>
<dbReference type="UniPathway" id="UPA01057">
    <property type="reaction ID" value="UER00164"/>
</dbReference>
<dbReference type="PANTHER" id="PTHR42916">
    <property type="entry name" value="2-SUCCINYL-5-ENOLPYRUVYL-6-HYDROXY-3-CYCLOHEXENE-1-CARBOXYLATE SYNTHASE"/>
    <property type="match status" value="1"/>
</dbReference>
<comment type="cofactor">
    <cofactor evidence="6">
        <name>thiamine diphosphate</name>
        <dbReference type="ChEBI" id="CHEBI:58937"/>
    </cofactor>
    <text evidence="6">Binds 1 thiamine pyrophosphate per subunit.</text>
</comment>
<feature type="domain" description="Thiamine pyrophosphate enzyme N-terminal TPP-binding" evidence="7">
    <location>
        <begin position="11"/>
        <end position="119"/>
    </location>
</feature>
<dbReference type="Proteomes" id="UP000624703">
    <property type="component" value="Unassembled WGS sequence"/>
</dbReference>
<proteinExistence type="inferred from homology"/>
<dbReference type="NCBIfam" id="TIGR00173">
    <property type="entry name" value="menD"/>
    <property type="match status" value="1"/>
</dbReference>
<dbReference type="GO" id="GO:0000287">
    <property type="term" value="F:magnesium ion binding"/>
    <property type="evidence" value="ECO:0007669"/>
    <property type="project" value="UniProtKB-UniRule"/>
</dbReference>
<comment type="catalytic activity">
    <reaction evidence="6">
        <text>isochorismate + 2-oxoglutarate + H(+) = 5-enolpyruvoyl-6-hydroxy-2-succinyl-cyclohex-3-ene-1-carboxylate + CO2</text>
        <dbReference type="Rhea" id="RHEA:25593"/>
        <dbReference type="ChEBI" id="CHEBI:15378"/>
        <dbReference type="ChEBI" id="CHEBI:16526"/>
        <dbReference type="ChEBI" id="CHEBI:16810"/>
        <dbReference type="ChEBI" id="CHEBI:29780"/>
        <dbReference type="ChEBI" id="CHEBI:58818"/>
        <dbReference type="EC" id="2.2.1.9"/>
    </reaction>
</comment>
<keyword evidence="4 6" id="KW-0786">Thiamine pyrophosphate</keyword>
<dbReference type="PIRSF" id="PIRSF004983">
    <property type="entry name" value="MenD"/>
    <property type="match status" value="1"/>
</dbReference>
<dbReference type="RefSeq" id="WP_200311476.1">
    <property type="nucleotide sequence ID" value="NZ_JAENIM010000039.1"/>
</dbReference>
<keyword evidence="2 6" id="KW-0479">Metal-binding</keyword>
<dbReference type="GO" id="GO:0030145">
    <property type="term" value="F:manganese ion binding"/>
    <property type="evidence" value="ECO:0007669"/>
    <property type="project" value="UniProtKB-UniRule"/>
</dbReference>
<evidence type="ECO:0000256" key="6">
    <source>
        <dbReference type="HAMAP-Rule" id="MF_01659"/>
    </source>
</evidence>
<comment type="pathway">
    <text evidence="6">Quinol/quinone metabolism; 1,4-dihydroxy-2-naphthoate biosynthesis; 1,4-dihydroxy-2-naphthoate from chorismate: step 2/7.</text>
</comment>
<dbReference type="Gene3D" id="3.40.50.970">
    <property type="match status" value="2"/>
</dbReference>
<dbReference type="GO" id="GO:0009234">
    <property type="term" value="P:menaquinone biosynthetic process"/>
    <property type="evidence" value="ECO:0007669"/>
    <property type="project" value="UniProtKB-UniRule"/>
</dbReference>
<comment type="similarity">
    <text evidence="6">Belongs to the TPP enzyme family. MenD subfamily.</text>
</comment>
<dbReference type="Pfam" id="PF02776">
    <property type="entry name" value="TPP_enzyme_N"/>
    <property type="match status" value="1"/>
</dbReference>
<sequence>MSDTVLIETSIEACLAAGIGEFVICAGARNLPIVTALAELTDIQVWSHFDERAAGFFALGRIMDSGYPCAVITTSGTAVAELLPSVIEAHYQQRPLVVITADRPKSYRGTGAPQAIEQAGIFGPYVEHAVDLDASESADDVLADWSGASPYHINLCLDEPSLSTEWQLAGELADFERVREPLSNVTELVSFVHDHWRGLVVMLGGLEPEDTEEVLHFLKELGAPVIADATSGLREQLGKLALVQGDALLKATPPGKVLRIGEVPVGRFWRDLENMPDVDVLSVTRTGFSGLSRPSTVVTGGISRCLRGMGEPPKVGDVLDILRLSKRNQAQVLELLEAYPESEPGMIYQISMLATEGESVYLGNSLPIREWNDFAQREIPHELVRANRGANGIDGQISSWLGTTAVDSGAWGIFGDLTTMYDLSSLAILPQINREKRVLVVINNGGGRIFEQLPAVRELDEALVKVIANEHKTHFSSWAEMWGLDYHQITGIEQLDVELSEETSVIEVIPDAKQTAAFWQSIKRLSS</sequence>
<keyword evidence="1 6" id="KW-0808">Transferase</keyword>
<comment type="pathway">
    <text evidence="6">Quinol/quinone metabolism; menaquinone biosynthesis.</text>
</comment>
<dbReference type="EC" id="2.2.1.9" evidence="6"/>
<accession>A0A8J7MEE1</accession>
<comment type="caution">
    <text evidence="8">The sequence shown here is derived from an EMBL/GenBank/DDBJ whole genome shotgun (WGS) entry which is preliminary data.</text>
</comment>
<dbReference type="CDD" id="cd07037">
    <property type="entry name" value="TPP_PYR_MenD"/>
    <property type="match status" value="1"/>
</dbReference>
<dbReference type="EMBL" id="JAENIM010000039">
    <property type="protein sequence ID" value="MBK1791472.1"/>
    <property type="molecule type" value="Genomic_DNA"/>
</dbReference>
<evidence type="ECO:0000259" key="7">
    <source>
        <dbReference type="Pfam" id="PF02776"/>
    </source>
</evidence>
<comment type="function">
    <text evidence="6">Catalyzes the thiamine diphosphate-dependent decarboxylation of 2-oxoglutarate and the subsequent addition of the resulting succinic semialdehyde-thiamine pyrophosphate anion to isochorismate to yield 2-succinyl-5-enolpyruvyl-6-hydroxy-3-cyclohexene-1-carboxylate (SEPHCHC).</text>
</comment>
<comment type="subunit">
    <text evidence="6">Homodimer.</text>
</comment>
<dbReference type="InterPro" id="IPR029061">
    <property type="entry name" value="THDP-binding"/>
</dbReference>
<keyword evidence="3 6" id="KW-0460">Magnesium</keyword>
<keyword evidence="5 6" id="KW-0464">Manganese</keyword>
<organism evidence="8 9">
    <name type="scientific">Persicirhabdus sediminis</name>
    <dbReference type="NCBI Taxonomy" id="454144"/>
    <lineage>
        <taxon>Bacteria</taxon>
        <taxon>Pseudomonadati</taxon>
        <taxon>Verrucomicrobiota</taxon>
        <taxon>Verrucomicrobiia</taxon>
        <taxon>Verrucomicrobiales</taxon>
        <taxon>Verrucomicrobiaceae</taxon>
        <taxon>Persicirhabdus</taxon>
    </lineage>
</organism>
<name>A0A8J7MEE1_9BACT</name>
<evidence type="ECO:0000256" key="1">
    <source>
        <dbReference type="ARBA" id="ARBA00022679"/>
    </source>
</evidence>
<dbReference type="SUPFAM" id="SSF52518">
    <property type="entry name" value="Thiamin diphosphate-binding fold (THDP-binding)"/>
    <property type="match status" value="2"/>
</dbReference>
<dbReference type="HAMAP" id="MF_01659">
    <property type="entry name" value="MenD"/>
    <property type="match status" value="1"/>
</dbReference>
<dbReference type="AlphaFoldDB" id="A0A8J7MEE1"/>
<gene>
    <name evidence="6 8" type="primary">menD</name>
    <name evidence="8" type="ORF">JIN82_09940</name>
</gene>